<dbReference type="InterPro" id="IPR006311">
    <property type="entry name" value="TAT_signal"/>
</dbReference>
<sequence>MEISRRSFLKIGSLLASSAAILEAPDTIAASAEASPALKASELAWLEAHSAEAFRGSSWGLPWAPGSLRVPQLAQLALSDARYPLQSWPLAYWPDGSLKWTAHALAPAADGAPPPASLSLAAGQRAAPASSFVSESADTLRIDTGKLRVSLSRRGKALFDLIEGPGQSQAKSAHLVALVDVGGEAENESRVREVYESAISELCVENAGPARVVVKARGSHRRADGREVLPFTVRLYFYRNSDAVRIVHSFVFDLDEQRESIRGLGLRFGVPLAGPAHERYVRFVGDNGGVFAEAVRGLTGLRRDPGAAATTAQLRGERLPELKAVVSKNLNYIPAFGDYSLQQTHPDGFSIAKRTAAHAGWLHAASGSRAAGTGYLGTPAGGVAFGLRNFWQSYPAQLDIQGAASEQAAITLWLWSPAAPGMDLRFYHDGLGQDDYAKQLQGLDITYEDYEPGFGRPYGVARSSELELQLTAATPAAEELLAISRRIQTPPQLTTSAERLKQGQAFDELWAPASHTPASSELERQLAWCFDFYRDQIAQRKWYGFWDYGDVMHTYDTHRHVWRYDVGGFAWDNSELSTETWLWHYYLFSGRSDVFRLAEAMTRHVSEVDVHHAGPFSPLGSRHNVQHWGDSAKQLRISTALNTRFFYYLTADELAGDLLHEQADAVNRLQQIIAGRKVGQKAPEGPDVAHQAAVSFGTDWGAVSAAWFTEWERTGNTQYRDKLLASMATIAAQPKGFFTGGGIMDLRTGAFLITQDNSIAVSHLSAAFGLPEICSELIRAIPDAAFRKAWLDYCVLYNASAEEQTRALGKPLGPLNLGQGHAKLLGYAGRELAQPALRQQAWKQFFKGQAGILGRSFVRQRIDVPQVLNAVDEAPDVSTNAVAQWGLAAISLLATAAAELPGS</sequence>
<name>A0ABU9YYU6_9RHOO</name>
<feature type="domain" description="PcRGLX/YetA-like C-terminal alpha/alpha toroid" evidence="3">
    <location>
        <begin position="490"/>
        <end position="899"/>
    </location>
</feature>
<dbReference type="RefSeq" id="WP_345919419.1">
    <property type="nucleotide sequence ID" value="NZ_JBDIVE010000004.1"/>
</dbReference>
<gene>
    <name evidence="4" type="ORF">ABDB84_09170</name>
</gene>
<dbReference type="InterPro" id="IPR048331">
    <property type="entry name" value="PcRGLX/YetA_3rd"/>
</dbReference>
<dbReference type="Pfam" id="PF21345">
    <property type="entry name" value="PcRGLX_2nd"/>
    <property type="match status" value="1"/>
</dbReference>
<protein>
    <submittedName>
        <fullName evidence="4">Tat pathway signal sequence domain protein</fullName>
    </submittedName>
</protein>
<dbReference type="PANTHER" id="PTHR40081">
    <property type="entry name" value="CONCANAVALIN A-LIKE LECTIN/GLUCANASE"/>
    <property type="match status" value="1"/>
</dbReference>
<evidence type="ECO:0000259" key="2">
    <source>
        <dbReference type="Pfam" id="PF21345"/>
    </source>
</evidence>
<evidence type="ECO:0000259" key="1">
    <source>
        <dbReference type="Pfam" id="PF19501"/>
    </source>
</evidence>
<accession>A0ABU9YYU6</accession>
<feature type="domain" description="PcRGLX/YetA-like N-terminal RIFT barrel" evidence="1">
    <location>
        <begin position="41"/>
        <end position="109"/>
    </location>
</feature>
<dbReference type="PANTHER" id="PTHR40081:SF1">
    <property type="entry name" value="TAT PATHWAY SIGNAL SEQUENCE DOMAIN PROTEIN"/>
    <property type="match status" value="1"/>
</dbReference>
<comment type="caution">
    <text evidence="4">The sequence shown here is derived from an EMBL/GenBank/DDBJ whole genome shotgun (WGS) entry which is preliminary data.</text>
</comment>
<dbReference type="InterPro" id="IPR048329">
    <property type="entry name" value="PcRGLX_1st"/>
</dbReference>
<dbReference type="InterPro" id="IPR048330">
    <property type="entry name" value="PcRGLX/YetA_2nd"/>
</dbReference>
<dbReference type="Proteomes" id="UP001410394">
    <property type="component" value="Unassembled WGS sequence"/>
</dbReference>
<dbReference type="Pfam" id="PF21346">
    <property type="entry name" value="PcRGLX_3rd"/>
    <property type="match status" value="1"/>
</dbReference>
<dbReference type="PROSITE" id="PS51318">
    <property type="entry name" value="TAT"/>
    <property type="match status" value="1"/>
</dbReference>
<reference evidence="4 5" key="1">
    <citation type="journal article" date="2018" name="Int. J. Syst. Evol. Microbiol.">
        <title>Uliginosibacterium sediminicola sp. nov., isolated from freshwater sediment.</title>
        <authorList>
            <person name="Hwang W.M."/>
            <person name="Kim S.M."/>
            <person name="Kang K."/>
            <person name="Ahn T.Y."/>
        </authorList>
    </citation>
    <scope>NUCLEOTIDE SEQUENCE [LARGE SCALE GENOMIC DNA]</scope>
    <source>
        <strain evidence="4 5">M1-21</strain>
    </source>
</reference>
<dbReference type="Pfam" id="PF19501">
    <property type="entry name" value="PcRGLX_1st"/>
    <property type="match status" value="1"/>
</dbReference>
<dbReference type="EMBL" id="JBDIVE010000004">
    <property type="protein sequence ID" value="MEN3068647.1"/>
    <property type="molecule type" value="Genomic_DNA"/>
</dbReference>
<evidence type="ECO:0000313" key="4">
    <source>
        <dbReference type="EMBL" id="MEN3068647.1"/>
    </source>
</evidence>
<keyword evidence="5" id="KW-1185">Reference proteome</keyword>
<dbReference type="InterPro" id="IPR045793">
    <property type="entry name" value="PcRGLX/YetA-like"/>
</dbReference>
<evidence type="ECO:0000259" key="3">
    <source>
        <dbReference type="Pfam" id="PF21346"/>
    </source>
</evidence>
<organism evidence="4 5">
    <name type="scientific">Uliginosibacterium sediminicola</name>
    <dbReference type="NCBI Taxonomy" id="2024550"/>
    <lineage>
        <taxon>Bacteria</taxon>
        <taxon>Pseudomonadati</taxon>
        <taxon>Pseudomonadota</taxon>
        <taxon>Betaproteobacteria</taxon>
        <taxon>Rhodocyclales</taxon>
        <taxon>Zoogloeaceae</taxon>
        <taxon>Uliginosibacterium</taxon>
    </lineage>
</organism>
<feature type="domain" description="PcRGLX/YetA-like central beta-sandwich" evidence="2">
    <location>
        <begin position="133"/>
        <end position="483"/>
    </location>
</feature>
<evidence type="ECO:0000313" key="5">
    <source>
        <dbReference type="Proteomes" id="UP001410394"/>
    </source>
</evidence>
<proteinExistence type="predicted"/>